<dbReference type="InterPro" id="IPR009057">
    <property type="entry name" value="Homeodomain-like_sf"/>
</dbReference>
<name>R4K5U8_CLOPA</name>
<dbReference type="eggNOG" id="COG1309">
    <property type="taxonomic scope" value="Bacteria"/>
</dbReference>
<dbReference type="OrthoDB" id="1896527at2"/>
<dbReference type="RefSeq" id="WP_015614243.1">
    <property type="nucleotide sequence ID" value="NC_021182.1"/>
</dbReference>
<accession>R4K5U8</accession>
<dbReference type="AlphaFoldDB" id="R4K5U8"/>
<sequence>MEKRTKILLEAKKLFSEHGYNNVSMQCIAEACSISKASIYKLFESKNELLRKLLEYNIQQMLHEASTIDSKANMNDEEKFKAKIYYEIESYIENKELSKMLIFTSSSVDCTEIKKHIEFVRFTIMNWNKNNLLEYYGEDILNIVWDLTFILMGSVNMLAQIMIDNKSIVTTEQIVQEIKKNLDVLVKDKKNRPALFAEEKVNSKFNYRENKDIFEEDMIEKCLLDIADELNNLPDRDTRKKESLAALDHLSKELSKTTKAIYLVDSLLGYLNEIDNLKPIISKLKALGI</sequence>
<dbReference type="PANTHER" id="PTHR43479">
    <property type="entry name" value="ACREF/ENVCD OPERON REPRESSOR-RELATED"/>
    <property type="match status" value="1"/>
</dbReference>
<evidence type="ECO:0000256" key="1">
    <source>
        <dbReference type="ARBA" id="ARBA00023125"/>
    </source>
</evidence>
<dbReference type="HOGENOM" id="CLU_063824_0_0_9"/>
<dbReference type="Gene3D" id="1.10.357.10">
    <property type="entry name" value="Tetracycline Repressor, domain 2"/>
    <property type="match status" value="1"/>
</dbReference>
<dbReference type="KEGG" id="cpas:Clopa_0902"/>
<feature type="DNA-binding region" description="H-T-H motif" evidence="2">
    <location>
        <begin position="24"/>
        <end position="43"/>
    </location>
</feature>
<reference evidence="4 5" key="1">
    <citation type="submission" date="2012-01" db="EMBL/GenBank/DDBJ databases">
        <title>Complete sequence of chromosome of Clostridium pasteurianum BC1.</title>
        <authorList>
            <consortium name="US DOE Joint Genome Institute"/>
            <person name="Lucas S."/>
            <person name="Han J."/>
            <person name="Lapidus A."/>
            <person name="Cheng J.-F."/>
            <person name="Goodwin L."/>
            <person name="Pitluck S."/>
            <person name="Peters L."/>
            <person name="Mikhailova N."/>
            <person name="Teshima H."/>
            <person name="Detter J.C."/>
            <person name="Han C."/>
            <person name="Tapia R."/>
            <person name="Land M."/>
            <person name="Hauser L."/>
            <person name="Kyrpides N."/>
            <person name="Ivanova N."/>
            <person name="Pagani I."/>
            <person name="Dunn J."/>
            <person name="Taghavi S."/>
            <person name="Francis A."/>
            <person name="van der Lelie D."/>
            <person name="Woyke T."/>
        </authorList>
    </citation>
    <scope>NUCLEOTIDE SEQUENCE [LARGE SCALE GENOMIC DNA]</scope>
    <source>
        <strain evidence="4 5">BC1</strain>
    </source>
</reference>
<dbReference type="GO" id="GO:0003677">
    <property type="term" value="F:DNA binding"/>
    <property type="evidence" value="ECO:0007669"/>
    <property type="project" value="UniProtKB-UniRule"/>
</dbReference>
<evidence type="ECO:0000313" key="5">
    <source>
        <dbReference type="Proteomes" id="UP000013523"/>
    </source>
</evidence>
<dbReference type="PATRIC" id="fig|86416.3.peg.891"/>
<dbReference type="InterPro" id="IPR001647">
    <property type="entry name" value="HTH_TetR"/>
</dbReference>
<dbReference type="SUPFAM" id="SSF46689">
    <property type="entry name" value="Homeodomain-like"/>
    <property type="match status" value="1"/>
</dbReference>
<dbReference type="EMBL" id="CP003261">
    <property type="protein sequence ID" value="AGK95919.1"/>
    <property type="molecule type" value="Genomic_DNA"/>
</dbReference>
<protein>
    <submittedName>
        <fullName evidence="4">Transcriptional regulator</fullName>
    </submittedName>
</protein>
<organism evidence="4 5">
    <name type="scientific">Clostridium pasteurianum BC1</name>
    <dbReference type="NCBI Taxonomy" id="86416"/>
    <lineage>
        <taxon>Bacteria</taxon>
        <taxon>Bacillati</taxon>
        <taxon>Bacillota</taxon>
        <taxon>Clostridia</taxon>
        <taxon>Eubacteriales</taxon>
        <taxon>Clostridiaceae</taxon>
        <taxon>Clostridium</taxon>
    </lineage>
</organism>
<dbReference type="Proteomes" id="UP000013523">
    <property type="component" value="Chromosome"/>
</dbReference>
<feature type="domain" description="HTH tetR-type" evidence="3">
    <location>
        <begin position="1"/>
        <end position="61"/>
    </location>
</feature>
<proteinExistence type="predicted"/>
<dbReference type="STRING" id="86416.Clopa_0902"/>
<gene>
    <name evidence="4" type="ORF">Clopa_0902</name>
</gene>
<keyword evidence="5" id="KW-1185">Reference proteome</keyword>
<dbReference type="PROSITE" id="PS50977">
    <property type="entry name" value="HTH_TETR_2"/>
    <property type="match status" value="1"/>
</dbReference>
<dbReference type="Pfam" id="PF00440">
    <property type="entry name" value="TetR_N"/>
    <property type="match status" value="1"/>
</dbReference>
<dbReference type="PRINTS" id="PR00455">
    <property type="entry name" value="HTHTETR"/>
</dbReference>
<evidence type="ECO:0000256" key="2">
    <source>
        <dbReference type="PROSITE-ProRule" id="PRU00335"/>
    </source>
</evidence>
<keyword evidence="1 2" id="KW-0238">DNA-binding</keyword>
<dbReference type="InterPro" id="IPR050624">
    <property type="entry name" value="HTH-type_Tx_Regulator"/>
</dbReference>
<evidence type="ECO:0000259" key="3">
    <source>
        <dbReference type="PROSITE" id="PS50977"/>
    </source>
</evidence>
<dbReference type="PANTHER" id="PTHR43479:SF22">
    <property type="entry name" value="TRANSCRIPTIONAL REGULATOR, TETR FAMILY"/>
    <property type="match status" value="1"/>
</dbReference>
<evidence type="ECO:0000313" key="4">
    <source>
        <dbReference type="EMBL" id="AGK95919.1"/>
    </source>
</evidence>